<dbReference type="AlphaFoldDB" id="G4Z311"/>
<protein>
    <submittedName>
        <fullName evidence="1">Uncharacterized protein</fullName>
    </submittedName>
</protein>
<dbReference type="InParanoid" id="G4Z311"/>
<accession>G4Z311</accession>
<keyword evidence="2" id="KW-1185">Reference proteome</keyword>
<dbReference type="RefSeq" id="XP_009522757.1">
    <property type="nucleotide sequence ID" value="XM_009524462.1"/>
</dbReference>
<dbReference type="EMBL" id="JH159153">
    <property type="protein sequence ID" value="EGZ20040.1"/>
    <property type="molecule type" value="Genomic_DNA"/>
</dbReference>
<sequence>MADFSDEEDRQLVQLAAVYEQAGRRIDWVSVEKDMRPSTWSATKLQQRIKTLKRRYGNNVLSFLSTLFPPATRPSRTAFGSQSRVSSKVFAFTTYHFDPITARNVQRH</sequence>
<evidence type="ECO:0000313" key="2">
    <source>
        <dbReference type="Proteomes" id="UP000002640"/>
    </source>
</evidence>
<evidence type="ECO:0000313" key="1">
    <source>
        <dbReference type="EMBL" id="EGZ20040.1"/>
    </source>
</evidence>
<dbReference type="SMR" id="G4Z311"/>
<dbReference type="Proteomes" id="UP000002640">
    <property type="component" value="Unassembled WGS sequence"/>
</dbReference>
<dbReference type="GeneID" id="20656590"/>
<organism evidence="1 2">
    <name type="scientific">Phytophthora sojae (strain P6497)</name>
    <name type="common">Soybean stem and root rot agent</name>
    <name type="synonym">Phytophthora megasperma f. sp. glycines</name>
    <dbReference type="NCBI Taxonomy" id="1094619"/>
    <lineage>
        <taxon>Eukaryota</taxon>
        <taxon>Sar</taxon>
        <taxon>Stramenopiles</taxon>
        <taxon>Oomycota</taxon>
        <taxon>Peronosporomycetes</taxon>
        <taxon>Peronosporales</taxon>
        <taxon>Peronosporaceae</taxon>
        <taxon>Phytophthora</taxon>
    </lineage>
</organism>
<gene>
    <name evidence="1" type="ORF">PHYSODRAFT_490572</name>
</gene>
<dbReference type="KEGG" id="psoj:PHYSODRAFT_490572"/>
<proteinExistence type="predicted"/>
<reference evidence="1 2" key="1">
    <citation type="journal article" date="2006" name="Science">
        <title>Phytophthora genome sequences uncover evolutionary origins and mechanisms of pathogenesis.</title>
        <authorList>
            <person name="Tyler B.M."/>
            <person name="Tripathy S."/>
            <person name="Zhang X."/>
            <person name="Dehal P."/>
            <person name="Jiang R.H."/>
            <person name="Aerts A."/>
            <person name="Arredondo F.D."/>
            <person name="Baxter L."/>
            <person name="Bensasson D."/>
            <person name="Beynon J.L."/>
            <person name="Chapman J."/>
            <person name="Damasceno C.M."/>
            <person name="Dorrance A.E."/>
            <person name="Dou D."/>
            <person name="Dickerman A.W."/>
            <person name="Dubchak I.L."/>
            <person name="Garbelotto M."/>
            <person name="Gijzen M."/>
            <person name="Gordon S.G."/>
            <person name="Govers F."/>
            <person name="Grunwald N.J."/>
            <person name="Huang W."/>
            <person name="Ivors K.L."/>
            <person name="Jones R.W."/>
            <person name="Kamoun S."/>
            <person name="Krampis K."/>
            <person name="Lamour K.H."/>
            <person name="Lee M.K."/>
            <person name="McDonald W.H."/>
            <person name="Medina M."/>
            <person name="Meijer H.J."/>
            <person name="Nordberg E.K."/>
            <person name="Maclean D.J."/>
            <person name="Ospina-Giraldo M.D."/>
            <person name="Morris P.F."/>
            <person name="Phuntumart V."/>
            <person name="Putnam N.H."/>
            <person name="Rash S."/>
            <person name="Rose J.K."/>
            <person name="Sakihama Y."/>
            <person name="Salamov A.A."/>
            <person name="Savidor A."/>
            <person name="Scheuring C.F."/>
            <person name="Smith B.M."/>
            <person name="Sobral B.W."/>
            <person name="Terry A."/>
            <person name="Torto-Alalibo T.A."/>
            <person name="Win J."/>
            <person name="Xu Z."/>
            <person name="Zhang H."/>
            <person name="Grigoriev I.V."/>
            <person name="Rokhsar D.S."/>
            <person name="Boore J.L."/>
        </authorList>
    </citation>
    <scope>NUCLEOTIDE SEQUENCE [LARGE SCALE GENOMIC DNA]</scope>
    <source>
        <strain evidence="1 2">P6497</strain>
    </source>
</reference>
<name>G4Z311_PHYSP</name>